<comment type="caution">
    <text evidence="6">The sequence shown here is derived from an EMBL/GenBank/DDBJ whole genome shotgun (WGS) entry which is preliminary data.</text>
</comment>
<dbReference type="CDD" id="cd11386">
    <property type="entry name" value="MCP_signal"/>
    <property type="match status" value="1"/>
</dbReference>
<dbReference type="InterPro" id="IPR039379">
    <property type="entry name" value="Protoglobin_sensor_dom"/>
</dbReference>
<dbReference type="CDD" id="cd01068">
    <property type="entry name" value="globin_sensor"/>
    <property type="match status" value="1"/>
</dbReference>
<evidence type="ECO:0000256" key="3">
    <source>
        <dbReference type="PROSITE-ProRule" id="PRU00284"/>
    </source>
</evidence>
<dbReference type="PROSITE" id="PS50111">
    <property type="entry name" value="CHEMOTAXIS_TRANSDUC_2"/>
    <property type="match status" value="1"/>
</dbReference>
<evidence type="ECO:0000259" key="4">
    <source>
        <dbReference type="PROSITE" id="PS50111"/>
    </source>
</evidence>
<organism evidence="6 7">
    <name type="scientific">Hoeflea phototrophica (strain DSM 17068 / NCIMB 14078 / DFL-43)</name>
    <dbReference type="NCBI Taxonomy" id="411684"/>
    <lineage>
        <taxon>Bacteria</taxon>
        <taxon>Pseudomonadati</taxon>
        <taxon>Pseudomonadota</taxon>
        <taxon>Alphaproteobacteria</taxon>
        <taxon>Hyphomicrobiales</taxon>
        <taxon>Rhizobiaceae</taxon>
        <taxon>Hoeflea</taxon>
    </lineage>
</organism>
<name>A9CYE4_HOEPD</name>
<keyword evidence="7" id="KW-1185">Reference proteome</keyword>
<dbReference type="SMART" id="SM00283">
    <property type="entry name" value="MA"/>
    <property type="match status" value="1"/>
</dbReference>
<dbReference type="GO" id="GO:0006935">
    <property type="term" value="P:chemotaxis"/>
    <property type="evidence" value="ECO:0007669"/>
    <property type="project" value="UniProtKB-KW"/>
</dbReference>
<dbReference type="PANTHER" id="PTHR43531:SF11">
    <property type="entry name" value="METHYL-ACCEPTING CHEMOTAXIS PROTEIN 3"/>
    <property type="match status" value="1"/>
</dbReference>
<dbReference type="Gene3D" id="1.10.287.950">
    <property type="entry name" value="Methyl-accepting chemotaxis protein"/>
    <property type="match status" value="1"/>
</dbReference>
<dbReference type="Pfam" id="PF11563">
    <property type="entry name" value="Protoglobin"/>
    <property type="match status" value="1"/>
</dbReference>
<dbReference type="InterPro" id="IPR051310">
    <property type="entry name" value="MCP_chemotaxis"/>
</dbReference>
<dbReference type="InterPro" id="IPR004090">
    <property type="entry name" value="Chemotax_Me-accpt_rcpt"/>
</dbReference>
<dbReference type="PROSITE" id="PS50885">
    <property type="entry name" value="HAMP"/>
    <property type="match status" value="1"/>
</dbReference>
<dbReference type="HOGENOM" id="CLU_000445_107_18_5"/>
<dbReference type="InterPro" id="IPR004089">
    <property type="entry name" value="MCPsignal_dom"/>
</dbReference>
<dbReference type="OrthoDB" id="3289104at2"/>
<accession>A9CYE4</accession>
<reference evidence="6 7" key="2">
    <citation type="submission" date="2012-06" db="EMBL/GenBank/DDBJ databases">
        <authorList>
            <person name="Fiebig A."/>
        </authorList>
    </citation>
    <scope>NUCLEOTIDE SEQUENCE [LARGE SCALE GENOMIC DNA]</scope>
    <source>
        <strain evidence="6 7">DFL-43</strain>
    </source>
</reference>
<evidence type="ECO:0000259" key="5">
    <source>
        <dbReference type="PROSITE" id="PS50885"/>
    </source>
</evidence>
<evidence type="ECO:0000256" key="1">
    <source>
        <dbReference type="ARBA" id="ARBA00022500"/>
    </source>
</evidence>
<feature type="domain" description="HAMP" evidence="5">
    <location>
        <begin position="252"/>
        <end position="295"/>
    </location>
</feature>
<dbReference type="PRINTS" id="PR00260">
    <property type="entry name" value="CHEMTRNSDUCR"/>
</dbReference>
<dbReference type="SUPFAM" id="SSF58104">
    <property type="entry name" value="Methyl-accepting chemotaxis protein (MCP) signaling domain"/>
    <property type="match status" value="1"/>
</dbReference>
<dbReference type="Proteomes" id="UP000004291">
    <property type="component" value="Chromosome"/>
</dbReference>
<sequence length="575" mass="61942">MNSSGRRPGLRTGMCSLAVSGAAWGFGQATRPLSEKFQTAGGQSPAKWGRRVGNVQARVRDEAAADGLRARLDLTALDTEGCERLREIRPMIEAEARMALKGFFERLQNTPEIASLFSSARQVDRLEDLEVAHWSILSDGRFDTLYVDRSVILGEVRQRIGLDAGWSIGGHALVLERVIRRLVEESRTGIFKHFSKRADRNLLADRLVDVVKAALIDIDMQVSHRLREQSRTFEQRHEDEAAQARELVESTLGAALAQLAEGDLSVRVDPDSIDAHRQTAEHFNRAVSGFEDLVKTSTERLSRAEKLARRMADDLETVRSDIERQGAALGEQHSDLDDVANRIRASAETAREAEALISQARQSAEDGDRIVESAIGAMAGVEQSAEQIGKIISVIDEIAFQTNLLALNAGIEAARAGEAGRGFAVVATEVRALAQRSAGAASEIKDLVSDAKTQVGRGVELVGKTRSAISGLVEQVGEISKSVAGVSTRSDAEAIRIAASVSALGQAAQQVASGGSQFFGLAETGADLHLVITELGEQIRLHRHHRGAGFETVEISGAQSWAPDVSAPSSMLRSG</sequence>
<dbReference type="PANTHER" id="PTHR43531">
    <property type="entry name" value="PROTEIN ICFG"/>
    <property type="match status" value="1"/>
</dbReference>
<dbReference type="Pfam" id="PF00015">
    <property type="entry name" value="MCPsignal"/>
    <property type="match status" value="1"/>
</dbReference>
<dbReference type="InterPro" id="IPR009050">
    <property type="entry name" value="Globin-like_sf"/>
</dbReference>
<dbReference type="eggNOG" id="COG0840">
    <property type="taxonomic scope" value="Bacteria"/>
</dbReference>
<comment type="similarity">
    <text evidence="2">Belongs to the methyl-accepting chemotaxis (MCP) protein family.</text>
</comment>
<dbReference type="EMBL" id="ABIA03000002">
    <property type="protein sequence ID" value="EDQ34561.2"/>
    <property type="molecule type" value="Genomic_DNA"/>
</dbReference>
<dbReference type="InterPro" id="IPR012292">
    <property type="entry name" value="Globin/Proto"/>
</dbReference>
<dbReference type="GO" id="GO:0016020">
    <property type="term" value="C:membrane"/>
    <property type="evidence" value="ECO:0007669"/>
    <property type="project" value="InterPro"/>
</dbReference>
<evidence type="ECO:0000313" key="6">
    <source>
        <dbReference type="EMBL" id="EDQ34561.2"/>
    </source>
</evidence>
<keyword evidence="3" id="KW-0807">Transducer</keyword>
<dbReference type="Gene3D" id="1.10.490.10">
    <property type="entry name" value="Globins"/>
    <property type="match status" value="1"/>
</dbReference>
<evidence type="ECO:0000256" key="2">
    <source>
        <dbReference type="ARBA" id="ARBA00029447"/>
    </source>
</evidence>
<dbReference type="GO" id="GO:0019825">
    <property type="term" value="F:oxygen binding"/>
    <property type="evidence" value="ECO:0007669"/>
    <property type="project" value="InterPro"/>
</dbReference>
<feature type="domain" description="Methyl-accepting transducer" evidence="4">
    <location>
        <begin position="300"/>
        <end position="526"/>
    </location>
</feature>
<gene>
    <name evidence="6" type="ORF">HPDFL43_00150</name>
</gene>
<dbReference type="GO" id="GO:0020037">
    <property type="term" value="F:heme binding"/>
    <property type="evidence" value="ECO:0007669"/>
    <property type="project" value="InterPro"/>
</dbReference>
<dbReference type="InterPro" id="IPR003660">
    <property type="entry name" value="HAMP_dom"/>
</dbReference>
<keyword evidence="1" id="KW-0145">Chemotaxis</keyword>
<dbReference type="SUPFAM" id="SSF46458">
    <property type="entry name" value="Globin-like"/>
    <property type="match status" value="1"/>
</dbReference>
<evidence type="ECO:0000313" key="7">
    <source>
        <dbReference type="Proteomes" id="UP000004291"/>
    </source>
</evidence>
<dbReference type="InterPro" id="IPR044398">
    <property type="entry name" value="Globin-sensor_dom"/>
</dbReference>
<dbReference type="AlphaFoldDB" id="A9CYE4"/>
<dbReference type="GO" id="GO:0007165">
    <property type="term" value="P:signal transduction"/>
    <property type="evidence" value="ECO:0007669"/>
    <property type="project" value="UniProtKB-KW"/>
</dbReference>
<dbReference type="GO" id="GO:0004888">
    <property type="term" value="F:transmembrane signaling receptor activity"/>
    <property type="evidence" value="ECO:0007669"/>
    <property type="project" value="InterPro"/>
</dbReference>
<proteinExistence type="inferred from homology"/>
<dbReference type="STRING" id="411684.HPDFL43_00150"/>
<reference evidence="6 7" key="1">
    <citation type="submission" date="2007-10" db="EMBL/GenBank/DDBJ databases">
        <authorList>
            <person name="Wagner-Dobler I."/>
            <person name="Ferriera S."/>
            <person name="Johnson J."/>
            <person name="Kravitz S."/>
            <person name="Beeson K."/>
            <person name="Sutton G."/>
            <person name="Rogers Y.-H."/>
            <person name="Friedman R."/>
            <person name="Frazier M."/>
            <person name="Venter J.C."/>
        </authorList>
    </citation>
    <scope>NUCLEOTIDE SEQUENCE [LARGE SCALE GENOMIC DNA]</scope>
    <source>
        <strain evidence="6 7">DFL-43</strain>
    </source>
</reference>
<protein>
    <submittedName>
        <fullName evidence="6">Methyl-accepting chemotaxis protein</fullName>
    </submittedName>
</protein>